<comment type="pathway">
    <text evidence="2">Cell wall biogenesis; peptidoglycan biosynthesis.</text>
</comment>
<dbReference type="InterPro" id="IPR036615">
    <property type="entry name" value="Mur_ligase_C_dom_sf"/>
</dbReference>
<dbReference type="EMBL" id="DVLF01000093">
    <property type="protein sequence ID" value="HIT49959.1"/>
    <property type="molecule type" value="Genomic_DNA"/>
</dbReference>
<reference evidence="8" key="1">
    <citation type="submission" date="2020-10" db="EMBL/GenBank/DDBJ databases">
        <authorList>
            <person name="Gilroy R."/>
        </authorList>
    </citation>
    <scope>NUCLEOTIDE SEQUENCE</scope>
    <source>
        <strain evidence="8">ChiW17-6978</strain>
    </source>
</reference>
<dbReference type="InterPro" id="IPR005762">
    <property type="entry name" value="MurD"/>
</dbReference>
<dbReference type="InterPro" id="IPR036565">
    <property type="entry name" value="Mur-like_cat_sf"/>
</dbReference>
<sequence>MKILVLGKGIANDGMVLLLEQKELEFDYLNPEEVAHFDYTYVIKAPGIPLSDRIIQGFIKKGIRILSDIEVAMLLHPGFYIGVTGSNGKTTTVSLICHLLKSGYDAVACGNIGYSIGKAVVEHPNAQIYVVELSSFQLECAQIDLNISVLLNIHPCHLDHHATFADYIGSKSNICIHQTPQHCAVYCDDDPHIQTIIRHTEAKKSSFSADKSHAKCCLHQDVIYYENKRIFKLTEPFKGKKHLIEDLLAAIGVVSLFAKIKPSMIRKQLKSFEPIDYRMMPMNPYIYNDAKSTNPYSTIAAIECFQSVFLICGGYDRKENLESLNDHLYKIKKVYAYGQTKDKIYQYMRKHDKECCVFQTVEEAFCQALKERQNEVVLYSPMFASFDQFENYMARGKYFNTLFQKYVSSK</sequence>
<dbReference type="PANTHER" id="PTHR43692">
    <property type="entry name" value="UDP-N-ACETYLMURAMOYLALANINE--D-GLUTAMATE LIGASE"/>
    <property type="match status" value="1"/>
</dbReference>
<keyword evidence="5" id="KW-0547">Nucleotide-binding</keyword>
<dbReference type="Proteomes" id="UP000886758">
    <property type="component" value="Unassembled WGS sequence"/>
</dbReference>
<dbReference type="InterPro" id="IPR013221">
    <property type="entry name" value="Mur_ligase_cen"/>
</dbReference>
<dbReference type="GO" id="GO:0005524">
    <property type="term" value="F:ATP binding"/>
    <property type="evidence" value="ECO:0007669"/>
    <property type="project" value="UniProtKB-KW"/>
</dbReference>
<dbReference type="SUPFAM" id="SSF53244">
    <property type="entry name" value="MurD-like peptide ligases, peptide-binding domain"/>
    <property type="match status" value="1"/>
</dbReference>
<dbReference type="Gene3D" id="3.90.190.20">
    <property type="entry name" value="Mur ligase, C-terminal domain"/>
    <property type="match status" value="1"/>
</dbReference>
<evidence type="ECO:0000256" key="1">
    <source>
        <dbReference type="ARBA" id="ARBA00004496"/>
    </source>
</evidence>
<dbReference type="EC" id="6.3.2.9" evidence="8"/>
<name>A0A9D1GQI4_9MOLU</name>
<comment type="subcellular location">
    <subcellularLocation>
        <location evidence="1">Cytoplasm</location>
    </subcellularLocation>
</comment>
<keyword evidence="6" id="KW-0067">ATP-binding</keyword>
<evidence type="ECO:0000256" key="2">
    <source>
        <dbReference type="ARBA" id="ARBA00004752"/>
    </source>
</evidence>
<keyword evidence="3" id="KW-0963">Cytoplasm</keyword>
<organism evidence="8 9">
    <name type="scientific">Candidatus Pelethenecus faecipullorum</name>
    <dbReference type="NCBI Taxonomy" id="2840900"/>
    <lineage>
        <taxon>Bacteria</taxon>
        <taxon>Bacillati</taxon>
        <taxon>Mycoplasmatota</taxon>
        <taxon>Mollicutes</taxon>
        <taxon>Candidatus Pelethenecus</taxon>
    </lineage>
</organism>
<evidence type="ECO:0000313" key="8">
    <source>
        <dbReference type="EMBL" id="HIT49959.1"/>
    </source>
</evidence>
<dbReference type="GO" id="GO:0008764">
    <property type="term" value="F:UDP-N-acetylmuramoylalanine-D-glutamate ligase activity"/>
    <property type="evidence" value="ECO:0007669"/>
    <property type="project" value="UniProtKB-EC"/>
</dbReference>
<dbReference type="PANTHER" id="PTHR43692:SF1">
    <property type="entry name" value="UDP-N-ACETYLMURAMOYLALANINE--D-GLUTAMATE LIGASE"/>
    <property type="match status" value="1"/>
</dbReference>
<dbReference type="GO" id="GO:0051301">
    <property type="term" value="P:cell division"/>
    <property type="evidence" value="ECO:0007669"/>
    <property type="project" value="InterPro"/>
</dbReference>
<evidence type="ECO:0000256" key="5">
    <source>
        <dbReference type="ARBA" id="ARBA00022741"/>
    </source>
</evidence>
<dbReference type="NCBIfam" id="TIGR01087">
    <property type="entry name" value="murD"/>
    <property type="match status" value="1"/>
</dbReference>
<dbReference type="GO" id="GO:0005737">
    <property type="term" value="C:cytoplasm"/>
    <property type="evidence" value="ECO:0007669"/>
    <property type="project" value="UniProtKB-SubCell"/>
</dbReference>
<protein>
    <submittedName>
        <fullName evidence="8">UDP-N-acetylmuramoyl-L-alanine--D-glutamate ligase</fullName>
        <ecNumber evidence="8">6.3.2.9</ecNumber>
    </submittedName>
</protein>
<keyword evidence="4 8" id="KW-0436">Ligase</keyword>
<evidence type="ECO:0000256" key="4">
    <source>
        <dbReference type="ARBA" id="ARBA00022598"/>
    </source>
</evidence>
<reference evidence="8" key="2">
    <citation type="journal article" date="2021" name="PeerJ">
        <title>Extensive microbial diversity within the chicken gut microbiome revealed by metagenomics and culture.</title>
        <authorList>
            <person name="Gilroy R."/>
            <person name="Ravi A."/>
            <person name="Getino M."/>
            <person name="Pursley I."/>
            <person name="Horton D.L."/>
            <person name="Alikhan N.F."/>
            <person name="Baker D."/>
            <person name="Gharbi K."/>
            <person name="Hall N."/>
            <person name="Watson M."/>
            <person name="Adriaenssens E.M."/>
            <person name="Foster-Nyarko E."/>
            <person name="Jarju S."/>
            <person name="Secka A."/>
            <person name="Antonio M."/>
            <person name="Oren A."/>
            <person name="Chaudhuri R.R."/>
            <person name="La Ragione R."/>
            <person name="Hildebrand F."/>
            <person name="Pallen M.J."/>
        </authorList>
    </citation>
    <scope>NUCLEOTIDE SEQUENCE</scope>
    <source>
        <strain evidence="8">ChiW17-6978</strain>
    </source>
</reference>
<evidence type="ECO:0000256" key="3">
    <source>
        <dbReference type="ARBA" id="ARBA00022490"/>
    </source>
</evidence>
<proteinExistence type="predicted"/>
<evidence type="ECO:0000313" key="9">
    <source>
        <dbReference type="Proteomes" id="UP000886758"/>
    </source>
</evidence>
<evidence type="ECO:0000256" key="6">
    <source>
        <dbReference type="ARBA" id="ARBA00022840"/>
    </source>
</evidence>
<dbReference type="Pfam" id="PF08245">
    <property type="entry name" value="Mur_ligase_M"/>
    <property type="match status" value="1"/>
</dbReference>
<evidence type="ECO:0000259" key="7">
    <source>
        <dbReference type="Pfam" id="PF08245"/>
    </source>
</evidence>
<dbReference type="GO" id="GO:0008360">
    <property type="term" value="P:regulation of cell shape"/>
    <property type="evidence" value="ECO:0007669"/>
    <property type="project" value="InterPro"/>
</dbReference>
<dbReference type="Gene3D" id="3.40.1190.10">
    <property type="entry name" value="Mur-like, catalytic domain"/>
    <property type="match status" value="1"/>
</dbReference>
<dbReference type="SUPFAM" id="SSF53623">
    <property type="entry name" value="MurD-like peptide ligases, catalytic domain"/>
    <property type="match status" value="1"/>
</dbReference>
<accession>A0A9D1GQI4</accession>
<comment type="caution">
    <text evidence="8">The sequence shown here is derived from an EMBL/GenBank/DDBJ whole genome shotgun (WGS) entry which is preliminary data.</text>
</comment>
<dbReference type="AlphaFoldDB" id="A0A9D1GQI4"/>
<gene>
    <name evidence="8" type="primary">murD</name>
    <name evidence="8" type="ORF">IAD46_02925</name>
</gene>
<feature type="domain" description="Mur ligase central" evidence="7">
    <location>
        <begin position="83"/>
        <end position="245"/>
    </location>
</feature>